<dbReference type="InterPro" id="IPR013221">
    <property type="entry name" value="Mur_ligase_cen"/>
</dbReference>
<feature type="domain" description="Mur ligase central" evidence="14">
    <location>
        <begin position="107"/>
        <end position="290"/>
    </location>
</feature>
<dbReference type="InterPro" id="IPR036615">
    <property type="entry name" value="Mur_ligase_C_dom_sf"/>
</dbReference>
<evidence type="ECO:0000259" key="13">
    <source>
        <dbReference type="Pfam" id="PF02875"/>
    </source>
</evidence>
<dbReference type="GO" id="GO:0008766">
    <property type="term" value="F:UDP-N-acetylmuramoylalanyl-D-glutamyl-2,6-diaminopimelate-D-alanyl-D-alanine ligase activity"/>
    <property type="evidence" value="ECO:0007669"/>
    <property type="project" value="RHEA"/>
</dbReference>
<dbReference type="InterPro" id="IPR004101">
    <property type="entry name" value="Mur_ligase_C"/>
</dbReference>
<organism evidence="15 16">
    <name type="scientific">Kosmotoga olearia (strain ATCC BAA-1733 / DSM 21960 / TBF 19.5.1)</name>
    <dbReference type="NCBI Taxonomy" id="521045"/>
    <lineage>
        <taxon>Bacteria</taxon>
        <taxon>Thermotogati</taxon>
        <taxon>Thermotogota</taxon>
        <taxon>Thermotogae</taxon>
        <taxon>Kosmotogales</taxon>
        <taxon>Kosmotogaceae</taxon>
        <taxon>Kosmotoga</taxon>
    </lineage>
</organism>
<evidence type="ECO:0000256" key="8">
    <source>
        <dbReference type="ARBA" id="ARBA00023306"/>
    </source>
</evidence>
<evidence type="ECO:0000256" key="10">
    <source>
        <dbReference type="HAMAP-Rule" id="MF_02019"/>
    </source>
</evidence>
<dbReference type="SUPFAM" id="SSF53244">
    <property type="entry name" value="MurD-like peptide ligases, peptide-binding domain"/>
    <property type="match status" value="1"/>
</dbReference>
<evidence type="ECO:0000256" key="5">
    <source>
        <dbReference type="ARBA" id="ARBA00022840"/>
    </source>
</evidence>
<name>C5CEI8_KOSOT</name>
<dbReference type="GO" id="GO:0008360">
    <property type="term" value="P:regulation of cell shape"/>
    <property type="evidence" value="ECO:0007669"/>
    <property type="project" value="UniProtKB-KW"/>
</dbReference>
<keyword evidence="3 10" id="KW-0132">Cell division</keyword>
<dbReference type="Gene3D" id="3.40.1190.10">
    <property type="entry name" value="Mur-like, catalytic domain"/>
    <property type="match status" value="1"/>
</dbReference>
<dbReference type="EC" id="6.3.2.10" evidence="10 11"/>
<dbReference type="RefSeq" id="WP_012745019.1">
    <property type="nucleotide sequence ID" value="NC_012785.1"/>
</dbReference>
<comment type="pathway">
    <text evidence="10 11">Cell wall biogenesis; peptidoglycan biosynthesis.</text>
</comment>
<dbReference type="GO" id="GO:0047480">
    <property type="term" value="F:UDP-N-acetylmuramoyl-tripeptide-D-alanyl-D-alanine ligase activity"/>
    <property type="evidence" value="ECO:0007669"/>
    <property type="project" value="UniProtKB-UniRule"/>
</dbReference>
<dbReference type="GO" id="GO:0051301">
    <property type="term" value="P:cell division"/>
    <property type="evidence" value="ECO:0007669"/>
    <property type="project" value="UniProtKB-KW"/>
</dbReference>
<dbReference type="Pfam" id="PF02875">
    <property type="entry name" value="Mur_ligase_C"/>
    <property type="match status" value="1"/>
</dbReference>
<feature type="domain" description="Mur ligase N-terminal catalytic" evidence="12">
    <location>
        <begin position="26"/>
        <end position="95"/>
    </location>
</feature>
<keyword evidence="6 10" id="KW-0133">Cell shape</keyword>
<dbReference type="SUPFAM" id="SSF53623">
    <property type="entry name" value="MurD-like peptide ligases, catalytic domain"/>
    <property type="match status" value="1"/>
</dbReference>
<keyword evidence="1 10" id="KW-0963">Cytoplasm</keyword>
<keyword evidence="7 10" id="KW-0573">Peptidoglycan synthesis</keyword>
<dbReference type="InterPro" id="IPR000713">
    <property type="entry name" value="Mur_ligase_N"/>
</dbReference>
<keyword evidence="2 10" id="KW-0436">Ligase</keyword>
<dbReference type="GO" id="GO:0005737">
    <property type="term" value="C:cytoplasm"/>
    <property type="evidence" value="ECO:0007669"/>
    <property type="project" value="UniProtKB-SubCell"/>
</dbReference>
<evidence type="ECO:0000256" key="2">
    <source>
        <dbReference type="ARBA" id="ARBA00022598"/>
    </source>
</evidence>
<evidence type="ECO:0000313" key="15">
    <source>
        <dbReference type="EMBL" id="ACR79234.1"/>
    </source>
</evidence>
<dbReference type="EMBL" id="CP001634">
    <property type="protein sequence ID" value="ACR79234.1"/>
    <property type="molecule type" value="Genomic_DNA"/>
</dbReference>
<dbReference type="InterPro" id="IPR036565">
    <property type="entry name" value="Mur-like_cat_sf"/>
</dbReference>
<gene>
    <name evidence="10" type="primary">murF</name>
    <name evidence="15" type="ordered locus">Kole_0512</name>
</gene>
<dbReference type="Proteomes" id="UP000002382">
    <property type="component" value="Chromosome"/>
</dbReference>
<dbReference type="eggNOG" id="COG0770">
    <property type="taxonomic scope" value="Bacteria"/>
</dbReference>
<evidence type="ECO:0000256" key="3">
    <source>
        <dbReference type="ARBA" id="ARBA00022618"/>
    </source>
</evidence>
<evidence type="ECO:0000256" key="7">
    <source>
        <dbReference type="ARBA" id="ARBA00022984"/>
    </source>
</evidence>
<keyword evidence="9 10" id="KW-0961">Cell wall biogenesis/degradation</keyword>
<feature type="binding site" evidence="10">
    <location>
        <begin position="109"/>
        <end position="115"/>
    </location>
    <ligand>
        <name>ATP</name>
        <dbReference type="ChEBI" id="CHEBI:30616"/>
    </ligand>
</feature>
<keyword evidence="16" id="KW-1185">Reference proteome</keyword>
<dbReference type="OrthoDB" id="9801978at2"/>
<evidence type="ECO:0000256" key="6">
    <source>
        <dbReference type="ARBA" id="ARBA00022960"/>
    </source>
</evidence>
<dbReference type="PANTHER" id="PTHR43024:SF1">
    <property type="entry name" value="UDP-N-ACETYLMURAMOYL-TRIPEPTIDE--D-ALANYL-D-ALANINE LIGASE"/>
    <property type="match status" value="1"/>
</dbReference>
<evidence type="ECO:0000256" key="4">
    <source>
        <dbReference type="ARBA" id="ARBA00022741"/>
    </source>
</evidence>
<reference evidence="15 16" key="2">
    <citation type="journal article" date="2011" name="J. Bacteriol.">
        <title>Genome Sequence of Kosmotoga olearia Strain TBF 19.5.1, a Thermophilic Bacterium with a Wide Growth Temperature Range, Isolated from the Troll B Oil Platform in the North Sea.</title>
        <authorList>
            <person name="Swithers K.S."/>
            <person name="Dipippo J.L."/>
            <person name="Bruce D.C."/>
            <person name="Detter C."/>
            <person name="Tapia R."/>
            <person name="Han S."/>
            <person name="Goodwin L.A."/>
            <person name="Han J."/>
            <person name="Woyke T."/>
            <person name="Pitluck S."/>
            <person name="Pennacchio L."/>
            <person name="Nolan M."/>
            <person name="Mikhailova N."/>
            <person name="Land M.L."/>
            <person name="Nesbo C.L."/>
            <person name="Gogarten J.P."/>
            <person name="Noll K.M."/>
        </authorList>
    </citation>
    <scope>NUCLEOTIDE SEQUENCE [LARGE SCALE GENOMIC DNA]</scope>
    <source>
        <strain evidence="16">ATCC BAA-1733 / DSM 21960 / TBF 19.5.1</strain>
    </source>
</reference>
<evidence type="ECO:0000256" key="11">
    <source>
        <dbReference type="RuleBase" id="RU004136"/>
    </source>
</evidence>
<dbReference type="Pfam" id="PF08245">
    <property type="entry name" value="Mur_ligase_M"/>
    <property type="match status" value="1"/>
</dbReference>
<dbReference type="NCBIfam" id="TIGR01143">
    <property type="entry name" value="murF"/>
    <property type="match status" value="1"/>
</dbReference>
<dbReference type="Gene3D" id="3.90.190.20">
    <property type="entry name" value="Mur ligase, C-terminal domain"/>
    <property type="match status" value="1"/>
</dbReference>
<comment type="function">
    <text evidence="10 11">Involved in cell wall formation. Catalyzes the final step in the synthesis of UDP-N-acetylmuramoyl-pentapeptide, the precursor of murein.</text>
</comment>
<dbReference type="GO" id="GO:0071555">
    <property type="term" value="P:cell wall organization"/>
    <property type="evidence" value="ECO:0007669"/>
    <property type="project" value="UniProtKB-KW"/>
</dbReference>
<reference evidence="15 16" key="1">
    <citation type="submission" date="2009-06" db="EMBL/GenBank/DDBJ databases">
        <title>Complete sequence of Thermotogales bacterium TBF 19.5.1.</title>
        <authorList>
            <consortium name="US DOE Joint Genome Institute"/>
            <person name="Lucas S."/>
            <person name="Copeland A."/>
            <person name="Lapidus A."/>
            <person name="Glavina del Rio T."/>
            <person name="Tice H."/>
            <person name="Bruce D."/>
            <person name="Goodwin L."/>
            <person name="Pitluck S."/>
            <person name="Chertkov O."/>
            <person name="Brettin T."/>
            <person name="Detter J.C."/>
            <person name="Han C."/>
            <person name="Schmutz J."/>
            <person name="Larimer F."/>
            <person name="Land M."/>
            <person name="Hauser L."/>
            <person name="Kyrpides N."/>
            <person name="Ovchinnikova G."/>
            <person name="Noll K."/>
        </authorList>
    </citation>
    <scope>NUCLEOTIDE SEQUENCE [LARGE SCALE GENOMIC DNA]</scope>
    <source>
        <strain evidence="16">ATCC BAA-1733 / DSM 21960 / TBF 19.5.1</strain>
    </source>
</reference>
<dbReference type="Gene3D" id="3.40.1390.10">
    <property type="entry name" value="MurE/MurF, N-terminal domain"/>
    <property type="match status" value="1"/>
</dbReference>
<evidence type="ECO:0000256" key="1">
    <source>
        <dbReference type="ARBA" id="ARBA00022490"/>
    </source>
</evidence>
<sequence length="468" mass="52065">MEPISLSKIIEATGGTLLSGTPDVEIFGISTDTRTIHKGDLFVALEGERFDGHYFIDEAFKKGAIGAIVSREVESKNIIIKVRDTLKTLGDIAKIYREEFDIPVIAVTGSNGKTTTKEMLGYILTREFKTVKAKGSYNNFVGVPLTLLEMDRHTQLAVLEMETNLLGGIKRLCEIAKPSVGVVTNIGDTHLQFLKTREGVYQEKSELVESLPEDGVAVLNADDPYVLKMKEISRTKRIVTFGVENKSEFSASNIRVGDTFLEFTLNNNYRVKLNTISYCNVYNGLAAIAVSHVVFGLSLEKVIDILKDFKFPSLRMELIEIPLIDRATSNEESVRIINDCYNANPQSMQEALVAVGKMNSYTNKIAILGEMLELGEKAPEFHYQIGKICADCGFDMLITVGDLAQYMAHGAEDEGMPRENIFVSVNNVEASDRLLRILRPGDIVLIKGSRGMKMEEIVERLRKRLGVF</sequence>
<comment type="catalytic activity">
    <reaction evidence="10 11">
        <text>D-alanyl-D-alanine + UDP-N-acetyl-alpha-D-muramoyl-L-alanyl-gamma-D-glutamyl-meso-2,6-diaminopimelate + ATP = UDP-N-acetyl-alpha-D-muramoyl-L-alanyl-gamma-D-glutamyl-meso-2,6-diaminopimeloyl-D-alanyl-D-alanine + ADP + phosphate + H(+)</text>
        <dbReference type="Rhea" id="RHEA:28374"/>
        <dbReference type="ChEBI" id="CHEBI:15378"/>
        <dbReference type="ChEBI" id="CHEBI:30616"/>
        <dbReference type="ChEBI" id="CHEBI:43474"/>
        <dbReference type="ChEBI" id="CHEBI:57822"/>
        <dbReference type="ChEBI" id="CHEBI:61386"/>
        <dbReference type="ChEBI" id="CHEBI:83905"/>
        <dbReference type="ChEBI" id="CHEBI:456216"/>
        <dbReference type="EC" id="6.3.2.10"/>
    </reaction>
</comment>
<dbReference type="InterPro" id="IPR035911">
    <property type="entry name" value="MurE/MurF_N"/>
</dbReference>
<dbReference type="KEGG" id="kol:Kole_0512"/>
<dbReference type="UniPathway" id="UPA00219"/>
<feature type="domain" description="Mur ligase C-terminal" evidence="13">
    <location>
        <begin position="331"/>
        <end position="450"/>
    </location>
</feature>
<comment type="subcellular location">
    <subcellularLocation>
        <location evidence="10 11">Cytoplasm</location>
    </subcellularLocation>
</comment>
<dbReference type="InterPro" id="IPR051046">
    <property type="entry name" value="MurCDEF_CellWall_CoF430Synth"/>
</dbReference>
<keyword evidence="8 10" id="KW-0131">Cell cycle</keyword>
<dbReference type="Pfam" id="PF01225">
    <property type="entry name" value="Mur_ligase"/>
    <property type="match status" value="1"/>
</dbReference>
<dbReference type="SUPFAM" id="SSF63418">
    <property type="entry name" value="MurE/MurF N-terminal domain"/>
    <property type="match status" value="1"/>
</dbReference>
<dbReference type="AlphaFoldDB" id="C5CEI8"/>
<evidence type="ECO:0000259" key="14">
    <source>
        <dbReference type="Pfam" id="PF08245"/>
    </source>
</evidence>
<dbReference type="GO" id="GO:0009252">
    <property type="term" value="P:peptidoglycan biosynthetic process"/>
    <property type="evidence" value="ECO:0007669"/>
    <property type="project" value="UniProtKB-UniRule"/>
</dbReference>
<accession>C5CEI8</accession>
<protein>
    <recommendedName>
        <fullName evidence="10 11">UDP-N-acetylmuramoyl-tripeptide--D-alanyl-D-alanine ligase</fullName>
        <ecNumber evidence="10 11">6.3.2.10</ecNumber>
    </recommendedName>
    <alternativeName>
        <fullName evidence="10">D-alanyl-D-alanine-adding enzyme</fullName>
    </alternativeName>
</protein>
<dbReference type="PANTHER" id="PTHR43024">
    <property type="entry name" value="UDP-N-ACETYLMURAMOYL-TRIPEPTIDE--D-ALANYL-D-ALANINE LIGASE"/>
    <property type="match status" value="1"/>
</dbReference>
<evidence type="ECO:0000313" key="16">
    <source>
        <dbReference type="Proteomes" id="UP000002382"/>
    </source>
</evidence>
<dbReference type="InterPro" id="IPR005863">
    <property type="entry name" value="UDP-N-AcMur_synth"/>
</dbReference>
<keyword evidence="4 10" id="KW-0547">Nucleotide-binding</keyword>
<dbReference type="GO" id="GO:0005524">
    <property type="term" value="F:ATP binding"/>
    <property type="evidence" value="ECO:0007669"/>
    <property type="project" value="UniProtKB-UniRule"/>
</dbReference>
<dbReference type="HOGENOM" id="CLU_031507_0_0_0"/>
<proteinExistence type="inferred from homology"/>
<dbReference type="STRING" id="521045.Kole_0512"/>
<evidence type="ECO:0000259" key="12">
    <source>
        <dbReference type="Pfam" id="PF01225"/>
    </source>
</evidence>
<keyword evidence="5 10" id="KW-0067">ATP-binding</keyword>
<dbReference type="HAMAP" id="MF_02019">
    <property type="entry name" value="MurF"/>
    <property type="match status" value="1"/>
</dbReference>
<comment type="similarity">
    <text evidence="10">Belongs to the MurCDEF family. MurF subfamily.</text>
</comment>
<evidence type="ECO:0000256" key="9">
    <source>
        <dbReference type="ARBA" id="ARBA00023316"/>
    </source>
</evidence>